<comment type="caution">
    <text evidence="1">The sequence shown here is derived from an EMBL/GenBank/DDBJ whole genome shotgun (WGS) entry which is preliminary data.</text>
</comment>
<evidence type="ECO:0000313" key="2">
    <source>
        <dbReference type="Proteomes" id="UP001063166"/>
    </source>
</evidence>
<gene>
    <name evidence="1" type="ORF">LshimejAT787_1801170</name>
</gene>
<dbReference type="AlphaFoldDB" id="A0A9P3PZC5"/>
<keyword evidence="2" id="KW-1185">Reference proteome</keyword>
<proteinExistence type="predicted"/>
<dbReference type="EMBL" id="BRPK01000018">
    <property type="protein sequence ID" value="GLB44780.1"/>
    <property type="molecule type" value="Genomic_DNA"/>
</dbReference>
<protein>
    <submittedName>
        <fullName evidence="1">Uncharacterized protein</fullName>
    </submittedName>
</protein>
<evidence type="ECO:0000313" key="1">
    <source>
        <dbReference type="EMBL" id="GLB44780.1"/>
    </source>
</evidence>
<reference evidence="1" key="1">
    <citation type="submission" date="2022-07" db="EMBL/GenBank/DDBJ databases">
        <title>The genome of Lyophyllum shimeji provides insight into the initial evolution of ectomycorrhizal fungal genome.</title>
        <authorList>
            <person name="Kobayashi Y."/>
            <person name="Shibata T."/>
            <person name="Hirakawa H."/>
            <person name="Shigenobu S."/>
            <person name="Nishiyama T."/>
            <person name="Yamada A."/>
            <person name="Hasebe M."/>
            <person name="Kawaguchi M."/>
        </authorList>
    </citation>
    <scope>NUCLEOTIDE SEQUENCE</scope>
    <source>
        <strain evidence="1">AT787</strain>
    </source>
</reference>
<dbReference type="Proteomes" id="UP001063166">
    <property type="component" value="Unassembled WGS sequence"/>
</dbReference>
<organism evidence="1 2">
    <name type="scientific">Lyophyllum shimeji</name>
    <name type="common">Hon-shimeji</name>
    <name type="synonym">Tricholoma shimeji</name>
    <dbReference type="NCBI Taxonomy" id="47721"/>
    <lineage>
        <taxon>Eukaryota</taxon>
        <taxon>Fungi</taxon>
        <taxon>Dikarya</taxon>
        <taxon>Basidiomycota</taxon>
        <taxon>Agaricomycotina</taxon>
        <taxon>Agaricomycetes</taxon>
        <taxon>Agaricomycetidae</taxon>
        <taxon>Agaricales</taxon>
        <taxon>Tricholomatineae</taxon>
        <taxon>Lyophyllaceae</taxon>
        <taxon>Lyophyllum</taxon>
    </lineage>
</organism>
<sequence length="89" mass="10027">MIVAGMPLTKQQSNGLNCWTTRYTIYVELERRHGLAAGARRDARNLDIVIIHETVHVRRVQMLSRTSVVSEPDVRGLLLVTRLQEGGDS</sequence>
<accession>A0A9P3PZC5</accession>
<name>A0A9P3PZC5_LYOSH</name>